<proteinExistence type="predicted"/>
<name>A0AAE0L634_9CHLO</name>
<evidence type="ECO:0000313" key="1">
    <source>
        <dbReference type="EMBL" id="KAK3273154.1"/>
    </source>
</evidence>
<protein>
    <submittedName>
        <fullName evidence="1">Uncharacterized protein</fullName>
    </submittedName>
</protein>
<sequence>MQGASVRIMDDDFPNPEVEVERRHLLEIANQLATGNTVFAANAAVEFGQLAATERGILLLLSQPAADVAARHLGVRLHAAALPGALRDEVQAAGAAAGAVAIIARNPQGAKWLLNPHRDLTSGGPGVETAVAGIFEGLAGLLQYDTQAVGEAVNALSSLANCPASFDQLSQLPDVLFRSVVAGMVSALFNQPEDKSLLATETLCTMFNSMVVRRRLLRISAWDRVLLGELTDLLKTHARKHAMTVLCAIVAQEDFRHQLMTRIDSFQPLVAELILMLEHGHDSLPHACAVFCGFAADELS</sequence>
<feature type="non-terminal residue" evidence="1">
    <location>
        <position position="300"/>
    </location>
</feature>
<organism evidence="1 2">
    <name type="scientific">Cymbomonas tetramitiformis</name>
    <dbReference type="NCBI Taxonomy" id="36881"/>
    <lineage>
        <taxon>Eukaryota</taxon>
        <taxon>Viridiplantae</taxon>
        <taxon>Chlorophyta</taxon>
        <taxon>Pyramimonadophyceae</taxon>
        <taxon>Pyramimonadales</taxon>
        <taxon>Pyramimonadaceae</taxon>
        <taxon>Cymbomonas</taxon>
    </lineage>
</organism>
<dbReference type="EMBL" id="LGRX02008623">
    <property type="protein sequence ID" value="KAK3273154.1"/>
    <property type="molecule type" value="Genomic_DNA"/>
</dbReference>
<dbReference type="Proteomes" id="UP001190700">
    <property type="component" value="Unassembled WGS sequence"/>
</dbReference>
<accession>A0AAE0L634</accession>
<dbReference type="AlphaFoldDB" id="A0AAE0L634"/>
<keyword evidence="2" id="KW-1185">Reference proteome</keyword>
<reference evidence="1 2" key="1">
    <citation type="journal article" date="2015" name="Genome Biol. Evol.">
        <title>Comparative Genomics of a Bacterivorous Green Alga Reveals Evolutionary Causalities and Consequences of Phago-Mixotrophic Mode of Nutrition.</title>
        <authorList>
            <person name="Burns J.A."/>
            <person name="Paasch A."/>
            <person name="Narechania A."/>
            <person name="Kim E."/>
        </authorList>
    </citation>
    <scope>NUCLEOTIDE SEQUENCE [LARGE SCALE GENOMIC DNA]</scope>
    <source>
        <strain evidence="1 2">PLY_AMNH</strain>
    </source>
</reference>
<comment type="caution">
    <text evidence="1">The sequence shown here is derived from an EMBL/GenBank/DDBJ whole genome shotgun (WGS) entry which is preliminary data.</text>
</comment>
<evidence type="ECO:0000313" key="2">
    <source>
        <dbReference type="Proteomes" id="UP001190700"/>
    </source>
</evidence>
<gene>
    <name evidence="1" type="ORF">CYMTET_18592</name>
</gene>